<dbReference type="AlphaFoldDB" id="A0A4Y2IZL4"/>
<reference evidence="1 2" key="1">
    <citation type="journal article" date="2019" name="Sci. Rep.">
        <title>Orb-weaving spider Araneus ventricosus genome elucidates the spidroin gene catalogue.</title>
        <authorList>
            <person name="Kono N."/>
            <person name="Nakamura H."/>
            <person name="Ohtoshi R."/>
            <person name="Moran D.A.P."/>
            <person name="Shinohara A."/>
            <person name="Yoshida Y."/>
            <person name="Fujiwara M."/>
            <person name="Mori M."/>
            <person name="Tomita M."/>
            <person name="Arakawa K."/>
        </authorList>
    </citation>
    <scope>NUCLEOTIDE SEQUENCE [LARGE SCALE GENOMIC DNA]</scope>
</reference>
<organism evidence="1 2">
    <name type="scientific">Araneus ventricosus</name>
    <name type="common">Orbweaver spider</name>
    <name type="synonym">Epeira ventricosa</name>
    <dbReference type="NCBI Taxonomy" id="182803"/>
    <lineage>
        <taxon>Eukaryota</taxon>
        <taxon>Metazoa</taxon>
        <taxon>Ecdysozoa</taxon>
        <taxon>Arthropoda</taxon>
        <taxon>Chelicerata</taxon>
        <taxon>Arachnida</taxon>
        <taxon>Araneae</taxon>
        <taxon>Araneomorphae</taxon>
        <taxon>Entelegynae</taxon>
        <taxon>Araneoidea</taxon>
        <taxon>Araneidae</taxon>
        <taxon>Araneus</taxon>
    </lineage>
</organism>
<comment type="caution">
    <text evidence="1">The sequence shown here is derived from an EMBL/GenBank/DDBJ whole genome shotgun (WGS) entry which is preliminary data.</text>
</comment>
<dbReference type="Proteomes" id="UP000499080">
    <property type="component" value="Unassembled WGS sequence"/>
</dbReference>
<protein>
    <submittedName>
        <fullName evidence="1">Uncharacterized protein</fullName>
    </submittedName>
</protein>
<keyword evidence="2" id="KW-1185">Reference proteome</keyword>
<sequence>MFWLRSIASTSLFAIAAKSLLRCARKIVLPSLEIEMVPPLIISRRLISSSLEVVSSMFGLSVWTIVDVVELTEEAEVVLDLLVKTGNSGTMSFVLVLELVLLPWYSRKSSVTIIIRKRSVINKELNCASFQRGLVGVVTITPFHKHSLMTPESLRYLPAEDCREQFEGYFSDGKGPAESAKYHKGVLEMNADFHPIALANSRINPTQMTIEYWYEKWRLLNIGPRNGHGMIEAVWIWVWDSKYGIANNDRRQLMSHFQQIMYVATPTFAELAYLNAVEYVGSYITTYPL</sequence>
<accession>A0A4Y2IZL4</accession>
<dbReference type="PANTHER" id="PTHR35385">
    <property type="entry name" value="PROTEIN B, PUTATIVE-RELATED-RELATED"/>
    <property type="match status" value="1"/>
</dbReference>
<dbReference type="OrthoDB" id="6484970at2759"/>
<dbReference type="EMBL" id="BGPR01003068">
    <property type="protein sequence ID" value="GBM83307.1"/>
    <property type="molecule type" value="Genomic_DNA"/>
</dbReference>
<evidence type="ECO:0000313" key="1">
    <source>
        <dbReference type="EMBL" id="GBM83307.1"/>
    </source>
</evidence>
<proteinExistence type="predicted"/>
<gene>
    <name evidence="1" type="ORF">AVEN_261144_1</name>
</gene>
<name>A0A4Y2IZL4_ARAVE</name>
<dbReference type="PANTHER" id="PTHR35385:SF2">
    <property type="entry name" value="PROTEIN B, PUTATIVE-RELATED"/>
    <property type="match status" value="1"/>
</dbReference>
<evidence type="ECO:0000313" key="2">
    <source>
        <dbReference type="Proteomes" id="UP000499080"/>
    </source>
</evidence>